<evidence type="ECO:0000313" key="2">
    <source>
        <dbReference type="EMBL" id="PWR13290.1"/>
    </source>
</evidence>
<sequence>MEARKNPEYLRSVARAVAEFRDALAHFLELHVLNEGLGGVARGIAPAVFPRDDADPEEIARRRAKVSRAAGLAASAVPLTGIAITVQGAGVIDPIRNWETITRPKPLLEAADVLGMCDYALGRLDGLIMQAEAERPPSVGAEAMHPTVWGAAARLWRDGHFREAVSASAEAVVLMVKTRTRRNDIAETPLWQETFSEREPQQGKPRLRWPGDLADRDVSTMNSGLRFFAPGVQMTIRNTAAHNVGELDEQSALERLAALSLLARWVDECDLVEVTEHLDGPGKAER</sequence>
<dbReference type="Proteomes" id="UP000246050">
    <property type="component" value="Unassembled WGS sequence"/>
</dbReference>
<name>A0A317DGI5_9ACTN</name>
<protein>
    <submittedName>
        <fullName evidence="2">TIGR02391 family protein</fullName>
    </submittedName>
</protein>
<dbReference type="Pfam" id="PF09509">
    <property type="entry name" value="Hypoth_Ymh"/>
    <property type="match status" value="1"/>
</dbReference>
<comment type="caution">
    <text evidence="2">The sequence shown here is derived from an EMBL/GenBank/DDBJ whole genome shotgun (WGS) entry which is preliminary data.</text>
</comment>
<dbReference type="EMBL" id="QGKS01000268">
    <property type="protein sequence ID" value="PWR13290.1"/>
    <property type="molecule type" value="Genomic_DNA"/>
</dbReference>
<reference evidence="2 3" key="1">
    <citation type="submission" date="2018-05" db="EMBL/GenBank/DDBJ databases">
        <title>Micromonosporas from Atacama Desert.</title>
        <authorList>
            <person name="Carro L."/>
            <person name="Golinska P."/>
            <person name="Klenk H.-P."/>
            <person name="Goodfellow M."/>
        </authorList>
    </citation>
    <scope>NUCLEOTIDE SEQUENCE [LARGE SCALE GENOMIC DNA]</scope>
    <source>
        <strain evidence="2 3">4G51</strain>
    </source>
</reference>
<dbReference type="InterPro" id="IPR012654">
    <property type="entry name" value="CHP02391"/>
</dbReference>
<proteinExistence type="predicted"/>
<gene>
    <name evidence="2" type="ORF">DKT69_21305</name>
</gene>
<accession>A0A317DGI5</accession>
<dbReference type="OrthoDB" id="3189478at2"/>
<dbReference type="AlphaFoldDB" id="A0A317DGI5"/>
<evidence type="ECO:0000259" key="1">
    <source>
        <dbReference type="Pfam" id="PF09509"/>
    </source>
</evidence>
<evidence type="ECO:0000313" key="3">
    <source>
        <dbReference type="Proteomes" id="UP000246050"/>
    </source>
</evidence>
<feature type="domain" description="Conserved hypothetical protein CHP02391" evidence="1">
    <location>
        <begin position="144"/>
        <end position="266"/>
    </location>
</feature>
<organism evidence="2 3">
    <name type="scientific">Micromonospora sicca</name>
    <dbReference type="NCBI Taxonomy" id="2202420"/>
    <lineage>
        <taxon>Bacteria</taxon>
        <taxon>Bacillati</taxon>
        <taxon>Actinomycetota</taxon>
        <taxon>Actinomycetes</taxon>
        <taxon>Micromonosporales</taxon>
        <taxon>Micromonosporaceae</taxon>
        <taxon>Micromonospora</taxon>
    </lineage>
</organism>